<gene>
    <name evidence="2" type="ORF">LA20533_05270</name>
</gene>
<dbReference type="Proteomes" id="UP000185499">
    <property type="component" value="Chromosome"/>
</dbReference>
<proteinExistence type="predicted"/>
<feature type="domain" description="DUF7768" evidence="1">
    <location>
        <begin position="10"/>
        <end position="96"/>
    </location>
</feature>
<accession>A0A1L6XCJ7</accession>
<dbReference type="OrthoDB" id="9807423at2"/>
<reference evidence="2 3" key="1">
    <citation type="submission" date="2016-12" db="EMBL/GenBank/DDBJ databases">
        <title>The whole genome sequencing and assembly of Lactobacillus amylophilus DSM 20533T strain.</title>
        <authorList>
            <person name="Lee Y.-J."/>
            <person name="Yi H."/>
            <person name="Bahn Y.-S."/>
            <person name="Kim J.F."/>
            <person name="Lee D.-W."/>
        </authorList>
    </citation>
    <scope>NUCLEOTIDE SEQUENCE [LARGE SCALE GENOMIC DNA]</scope>
    <source>
        <strain evidence="2 3">DSM 20533</strain>
    </source>
</reference>
<evidence type="ECO:0000313" key="2">
    <source>
        <dbReference type="EMBL" id="APT18705.1"/>
    </source>
</evidence>
<dbReference type="Pfam" id="PF24963">
    <property type="entry name" value="DUF7768"/>
    <property type="match status" value="1"/>
</dbReference>
<dbReference type="AlphaFoldDB" id="A0A1L6XCJ7"/>
<organism evidence="2 3">
    <name type="scientific">Amylolactobacillus amylophilus DSM 20533 = JCM 1125</name>
    <dbReference type="NCBI Taxonomy" id="1423721"/>
    <lineage>
        <taxon>Bacteria</taxon>
        <taxon>Bacillati</taxon>
        <taxon>Bacillota</taxon>
        <taxon>Bacilli</taxon>
        <taxon>Lactobacillales</taxon>
        <taxon>Lactobacillaceae</taxon>
        <taxon>Amylolactobacillus</taxon>
    </lineage>
</organism>
<dbReference type="InterPro" id="IPR056670">
    <property type="entry name" value="DUF7768"/>
</dbReference>
<name>A0A1L6XCJ7_9LACO</name>
<keyword evidence="3" id="KW-1185">Reference proteome</keyword>
<evidence type="ECO:0000259" key="1">
    <source>
        <dbReference type="Pfam" id="PF24963"/>
    </source>
</evidence>
<sequence length="108" mass="12489">MLLTIDFSSKGDVAANIEKTKRCCRYAVDNNCMPIAPHLMYPQFVDEATERQLAIHMDLVLLGKCEEVWVIGNKLSKGMAIELEQAKWWGKHIRYFDDDDEMKEVSHD</sequence>
<dbReference type="KEGG" id="lah:LA20533_05270"/>
<dbReference type="EMBL" id="CP018888">
    <property type="protein sequence ID" value="APT18705.1"/>
    <property type="molecule type" value="Genomic_DNA"/>
</dbReference>
<protein>
    <submittedName>
        <fullName evidence="2">DUF4406 domain-containing protein</fullName>
    </submittedName>
</protein>
<dbReference type="Gene3D" id="3.40.50.10400">
    <property type="entry name" value="Hypothetical protein PA1492"/>
    <property type="match status" value="1"/>
</dbReference>
<evidence type="ECO:0000313" key="3">
    <source>
        <dbReference type="Proteomes" id="UP000185499"/>
    </source>
</evidence>